<organism evidence="10 11">
    <name type="scientific">Luteimonas colneyensis</name>
    <dbReference type="NCBI Taxonomy" id="2762230"/>
    <lineage>
        <taxon>Bacteria</taxon>
        <taxon>Pseudomonadati</taxon>
        <taxon>Pseudomonadota</taxon>
        <taxon>Gammaproteobacteria</taxon>
        <taxon>Lysobacterales</taxon>
        <taxon>Lysobacteraceae</taxon>
        <taxon>Luteimonas</taxon>
    </lineage>
</organism>
<reference evidence="10 11" key="1">
    <citation type="submission" date="2020-08" db="EMBL/GenBank/DDBJ databases">
        <title>A Genomic Blueprint of the Chicken Gut Microbiome.</title>
        <authorList>
            <person name="Gilroy R."/>
            <person name="Ravi A."/>
            <person name="Getino M."/>
            <person name="Pursley I."/>
            <person name="Horton D.L."/>
            <person name="Alikhan N.-F."/>
            <person name="Baker D."/>
            <person name="Gharbi K."/>
            <person name="Hall N."/>
            <person name="Watson M."/>
            <person name="Adriaenssens E.M."/>
            <person name="Foster-Nyarko E."/>
            <person name="Jarju S."/>
            <person name="Secka A."/>
            <person name="Antonio M."/>
            <person name="Oren A."/>
            <person name="Chaudhuri R."/>
            <person name="La Ragione R.M."/>
            <person name="Hildebrand F."/>
            <person name="Pallen M.J."/>
        </authorList>
    </citation>
    <scope>NUCLEOTIDE SEQUENCE [LARGE SCALE GENOMIC DNA]</scope>
    <source>
        <strain evidence="10 11">Sa2BVA3</strain>
    </source>
</reference>
<evidence type="ECO:0000256" key="8">
    <source>
        <dbReference type="SAM" id="SignalP"/>
    </source>
</evidence>
<evidence type="ECO:0000313" key="11">
    <source>
        <dbReference type="Proteomes" id="UP000647183"/>
    </source>
</evidence>
<dbReference type="PANTHER" id="PTHR33751:SF9">
    <property type="entry name" value="CYTOCHROME C4"/>
    <property type="match status" value="1"/>
</dbReference>
<evidence type="ECO:0000259" key="9">
    <source>
        <dbReference type="PROSITE" id="PS51007"/>
    </source>
</evidence>
<evidence type="ECO:0000256" key="7">
    <source>
        <dbReference type="SAM" id="MobiDB-lite"/>
    </source>
</evidence>
<evidence type="ECO:0000256" key="5">
    <source>
        <dbReference type="ARBA" id="ARBA00023004"/>
    </source>
</evidence>
<evidence type="ECO:0000256" key="2">
    <source>
        <dbReference type="ARBA" id="ARBA00022617"/>
    </source>
</evidence>
<keyword evidence="3 6" id="KW-0479">Metal-binding</keyword>
<dbReference type="InterPro" id="IPR036909">
    <property type="entry name" value="Cyt_c-like_dom_sf"/>
</dbReference>
<evidence type="ECO:0000256" key="4">
    <source>
        <dbReference type="ARBA" id="ARBA00022982"/>
    </source>
</evidence>
<dbReference type="Pfam" id="PF00034">
    <property type="entry name" value="Cytochrom_C"/>
    <property type="match status" value="2"/>
</dbReference>
<feature type="domain" description="Cytochrome c" evidence="9">
    <location>
        <begin position="155"/>
        <end position="249"/>
    </location>
</feature>
<dbReference type="SUPFAM" id="SSF46626">
    <property type="entry name" value="Cytochrome c"/>
    <property type="match status" value="2"/>
</dbReference>
<feature type="region of interest" description="Disordered" evidence="7">
    <location>
        <begin position="273"/>
        <end position="321"/>
    </location>
</feature>
<dbReference type="InterPro" id="IPR050597">
    <property type="entry name" value="Cytochrome_c_Oxidase_Subunit"/>
</dbReference>
<dbReference type="EMBL" id="JACSQJ010000002">
    <property type="protein sequence ID" value="MBD7987705.1"/>
    <property type="molecule type" value="Genomic_DNA"/>
</dbReference>
<dbReference type="InterPro" id="IPR009056">
    <property type="entry name" value="Cyt_c-like_dom"/>
</dbReference>
<name>A0ABR8UIN9_9GAMM</name>
<sequence>MRHARSYLLAGFAAFAVGAVAFAQTTVAPLEEAEPVETLPLESVDALAELAKTKPGNAQNGATLAGTCAACHGLDGKSTIPEIYPNIGGQSEAYLARQLALFKSGERANAIMQPFASMLSAQDMRDVGAHFATQAKSAGIADDTLVAEGRYEGMKFYEIGQQLFRQGDFERGIPACMACHGPSGGGNPGPAYPLVGGQQSWYTARRLQEYRAGTTTERDTGMFDIMASIASQLTDEEIGALSSYMQGLHQRPDAATLAAIAAMPAAAPAPAAEAAPADAAAEGTAPAEGTDAVEGTEGTEGAAPAPAEDATAPATDVQQAP</sequence>
<keyword evidence="2 6" id="KW-0349">Heme</keyword>
<feature type="domain" description="Cytochrome c" evidence="9">
    <location>
        <begin position="56"/>
        <end position="135"/>
    </location>
</feature>
<evidence type="ECO:0000256" key="3">
    <source>
        <dbReference type="ARBA" id="ARBA00022723"/>
    </source>
</evidence>
<accession>A0ABR8UIN9</accession>
<keyword evidence="4" id="KW-0249">Electron transport</keyword>
<keyword evidence="5 6" id="KW-0408">Iron</keyword>
<proteinExistence type="predicted"/>
<comment type="caution">
    <text evidence="10">The sequence shown here is derived from an EMBL/GenBank/DDBJ whole genome shotgun (WGS) entry which is preliminary data.</text>
</comment>
<feature type="chain" id="PRO_5047288447" evidence="8">
    <location>
        <begin position="24"/>
        <end position="321"/>
    </location>
</feature>
<evidence type="ECO:0000256" key="6">
    <source>
        <dbReference type="PROSITE-ProRule" id="PRU00433"/>
    </source>
</evidence>
<feature type="signal peptide" evidence="8">
    <location>
        <begin position="1"/>
        <end position="23"/>
    </location>
</feature>
<dbReference type="PROSITE" id="PS51007">
    <property type="entry name" value="CYTC"/>
    <property type="match status" value="2"/>
</dbReference>
<gene>
    <name evidence="10" type="ORF">H9645_06640</name>
</gene>
<dbReference type="PANTHER" id="PTHR33751">
    <property type="entry name" value="CBB3-TYPE CYTOCHROME C OXIDASE SUBUNIT FIXP"/>
    <property type="match status" value="1"/>
</dbReference>
<protein>
    <submittedName>
        <fullName evidence="10">Cytochrome c4</fullName>
    </submittedName>
</protein>
<dbReference type="Gene3D" id="1.10.760.10">
    <property type="entry name" value="Cytochrome c-like domain"/>
    <property type="match status" value="2"/>
</dbReference>
<keyword evidence="11" id="KW-1185">Reference proteome</keyword>
<evidence type="ECO:0000256" key="1">
    <source>
        <dbReference type="ARBA" id="ARBA00022448"/>
    </source>
</evidence>
<keyword evidence="8" id="KW-0732">Signal</keyword>
<evidence type="ECO:0000313" key="10">
    <source>
        <dbReference type="EMBL" id="MBD7987705.1"/>
    </source>
</evidence>
<dbReference type="Proteomes" id="UP000647183">
    <property type="component" value="Unassembled WGS sequence"/>
</dbReference>
<keyword evidence="1" id="KW-0813">Transport</keyword>